<dbReference type="SUPFAM" id="SSF88713">
    <property type="entry name" value="Glycoside hydrolase/deacetylase"/>
    <property type="match status" value="1"/>
</dbReference>
<protein>
    <recommendedName>
        <fullName evidence="1">DUF7033 domain-containing protein</fullName>
    </recommendedName>
</protein>
<gene>
    <name evidence="2" type="ORF">SPIROBIBN47_170035</name>
</gene>
<name>A0A3P3XGG6_9SPIR</name>
<dbReference type="InterPro" id="IPR011330">
    <property type="entry name" value="Glyco_hydro/deAcase_b/a-brl"/>
</dbReference>
<dbReference type="Gene3D" id="3.20.20.370">
    <property type="entry name" value="Glycoside hydrolase/deacetylase"/>
    <property type="match status" value="1"/>
</dbReference>
<proteinExistence type="predicted"/>
<feature type="domain" description="DUF7033" evidence="1">
    <location>
        <begin position="111"/>
        <end position="198"/>
    </location>
</feature>
<dbReference type="InterPro" id="IPR054297">
    <property type="entry name" value="DUF7033"/>
</dbReference>
<sequence length="457" mass="55054">MITIYIPNNNKKECEYIINIFFREIFDIEYCINYIEYSDYYEILIDNDRKIYIKDSFFSKFLKEKEYLDKKYIPLDIKFAESNLFHTEKLPVIYGEDLIRIGDDNCTIYCDIDIFASAFFMLTRWEEYVNKARDQHDRFPGIESIAYKYGFLDRPAVNEYAELLWSMLKFLGYNRPRKEHQYQMMLTHDVDEPFEIAYKPLGLILKNIAGDVIKRKEYAIAVKKAMDLFEKTENKLSFDNFFSFDYIMEQSEKRGLESAFYFLPSGSPEMQFRPKIENPTMKNLLKSIHQRGHEIGIHGHYETYRNEKAFLDDVELLKKALNENRIEYQIKGGRQHYLRWEMPTTYYNYQNAGLEYDTTLSYADVAGFRCGICYEFTPFDFLKREKLKIKERPLIAMECSIIDERYMNMGYTERALDYFKKLKDQCRKYNGNFVLLWHNSRLRNDQEKKFYEQVLDC</sequence>
<evidence type="ECO:0000259" key="1">
    <source>
        <dbReference type="Pfam" id="PF23019"/>
    </source>
</evidence>
<organism evidence="2">
    <name type="scientific">uncultured spirochete</name>
    <dbReference type="NCBI Taxonomy" id="156406"/>
    <lineage>
        <taxon>Bacteria</taxon>
        <taxon>Pseudomonadati</taxon>
        <taxon>Spirochaetota</taxon>
        <taxon>Spirochaetia</taxon>
        <taxon>Spirochaetales</taxon>
        <taxon>environmental samples</taxon>
    </lineage>
</organism>
<dbReference type="EMBL" id="FWDM01000009">
    <property type="protein sequence ID" value="SLM11101.1"/>
    <property type="molecule type" value="Genomic_DNA"/>
</dbReference>
<accession>A0A3P3XGG6</accession>
<dbReference type="CDD" id="cd10931">
    <property type="entry name" value="CE4_u7"/>
    <property type="match status" value="1"/>
</dbReference>
<reference evidence="2" key="1">
    <citation type="submission" date="2017-02" db="EMBL/GenBank/DDBJ databases">
        <authorList>
            <person name="Regsiter A."/>
            <person name="William W."/>
        </authorList>
    </citation>
    <scope>NUCLEOTIDE SEQUENCE</scope>
    <source>
        <strain evidence="2">Bib</strain>
    </source>
</reference>
<dbReference type="AlphaFoldDB" id="A0A3P3XGG6"/>
<evidence type="ECO:0000313" key="2">
    <source>
        <dbReference type="EMBL" id="SLM11101.1"/>
    </source>
</evidence>
<dbReference type="Pfam" id="PF23019">
    <property type="entry name" value="DUF7033"/>
    <property type="match status" value="1"/>
</dbReference>
<dbReference type="GO" id="GO:0005975">
    <property type="term" value="P:carbohydrate metabolic process"/>
    <property type="evidence" value="ECO:0007669"/>
    <property type="project" value="InterPro"/>
</dbReference>